<dbReference type="Proteomes" id="UP001365405">
    <property type="component" value="Unassembled WGS sequence"/>
</dbReference>
<keyword evidence="7 10" id="KW-0342">GTP-binding</keyword>
<accession>A0ABU9CC99</accession>
<evidence type="ECO:0000256" key="9">
    <source>
        <dbReference type="ARBA" id="ARBA00023306"/>
    </source>
</evidence>
<proteinExistence type="inferred from homology"/>
<evidence type="ECO:0000256" key="2">
    <source>
        <dbReference type="ARBA" id="ARBA00009638"/>
    </source>
</evidence>
<evidence type="ECO:0000256" key="4">
    <source>
        <dbReference type="ARBA" id="ARBA00022723"/>
    </source>
</evidence>
<feature type="domain" description="EngB-type G" evidence="12">
    <location>
        <begin position="92"/>
        <end position="277"/>
    </location>
</feature>
<dbReference type="NCBIfam" id="TIGR03598">
    <property type="entry name" value="GTPase_YsxC"/>
    <property type="match status" value="1"/>
</dbReference>
<comment type="cofactor">
    <cofactor evidence="1">
        <name>Mg(2+)</name>
        <dbReference type="ChEBI" id="CHEBI:18420"/>
    </cofactor>
</comment>
<keyword evidence="8 10" id="KW-0717">Septation</keyword>
<evidence type="ECO:0000256" key="5">
    <source>
        <dbReference type="ARBA" id="ARBA00022741"/>
    </source>
</evidence>
<evidence type="ECO:0000256" key="8">
    <source>
        <dbReference type="ARBA" id="ARBA00023210"/>
    </source>
</evidence>
<evidence type="ECO:0000256" key="6">
    <source>
        <dbReference type="ARBA" id="ARBA00022842"/>
    </source>
</evidence>
<dbReference type="EMBL" id="JBBUTH010000001">
    <property type="protein sequence ID" value="MEK8049484.1"/>
    <property type="molecule type" value="Genomic_DNA"/>
</dbReference>
<keyword evidence="4" id="KW-0479">Metal-binding</keyword>
<keyword evidence="3 10" id="KW-0132">Cell division</keyword>
<comment type="function">
    <text evidence="10">Necessary for normal cell division and for the maintenance of normal septation.</text>
</comment>
<feature type="compositionally biased region" description="Basic and acidic residues" evidence="11">
    <location>
        <begin position="44"/>
        <end position="62"/>
    </location>
</feature>
<dbReference type="InterPro" id="IPR019987">
    <property type="entry name" value="GTP-bd_ribosome_bio_YsxC"/>
</dbReference>
<gene>
    <name evidence="13" type="primary">yihA</name>
    <name evidence="10" type="synonym">engB</name>
    <name evidence="13" type="ORF">AACH10_04465</name>
</gene>
<dbReference type="InterPro" id="IPR027417">
    <property type="entry name" value="P-loop_NTPase"/>
</dbReference>
<keyword evidence="9 10" id="KW-0131">Cell cycle</keyword>
<dbReference type="RefSeq" id="WP_341409146.1">
    <property type="nucleotide sequence ID" value="NZ_JBBUTH010000001.1"/>
</dbReference>
<dbReference type="InterPro" id="IPR030393">
    <property type="entry name" value="G_ENGB_dom"/>
</dbReference>
<comment type="caution">
    <text evidence="13">The sequence shown here is derived from an EMBL/GenBank/DDBJ whole genome shotgun (WGS) entry which is preliminary data.</text>
</comment>
<evidence type="ECO:0000256" key="7">
    <source>
        <dbReference type="ARBA" id="ARBA00023134"/>
    </source>
</evidence>
<dbReference type="PROSITE" id="PS51706">
    <property type="entry name" value="G_ENGB"/>
    <property type="match status" value="1"/>
</dbReference>
<dbReference type="InterPro" id="IPR006073">
    <property type="entry name" value="GTP-bd"/>
</dbReference>
<name>A0ABU9CC99_9BURK</name>
<organism evidence="13 14">
    <name type="scientific">Pseudaquabacterium inlustre</name>
    <dbReference type="NCBI Taxonomy" id="2984192"/>
    <lineage>
        <taxon>Bacteria</taxon>
        <taxon>Pseudomonadati</taxon>
        <taxon>Pseudomonadota</taxon>
        <taxon>Betaproteobacteria</taxon>
        <taxon>Burkholderiales</taxon>
        <taxon>Sphaerotilaceae</taxon>
        <taxon>Pseudaquabacterium</taxon>
    </lineage>
</organism>
<feature type="compositionally biased region" description="Low complexity" evidence="11">
    <location>
        <begin position="12"/>
        <end position="31"/>
    </location>
</feature>
<dbReference type="Gene3D" id="3.40.50.300">
    <property type="entry name" value="P-loop containing nucleotide triphosphate hydrolases"/>
    <property type="match status" value="1"/>
</dbReference>
<keyword evidence="5 10" id="KW-0547">Nucleotide-binding</keyword>
<dbReference type="Pfam" id="PF01926">
    <property type="entry name" value="MMR_HSR1"/>
    <property type="match status" value="1"/>
</dbReference>
<evidence type="ECO:0000313" key="13">
    <source>
        <dbReference type="EMBL" id="MEK8049484.1"/>
    </source>
</evidence>
<evidence type="ECO:0000256" key="1">
    <source>
        <dbReference type="ARBA" id="ARBA00001946"/>
    </source>
</evidence>
<evidence type="ECO:0000259" key="12">
    <source>
        <dbReference type="PROSITE" id="PS51706"/>
    </source>
</evidence>
<evidence type="ECO:0000313" key="14">
    <source>
        <dbReference type="Proteomes" id="UP001365405"/>
    </source>
</evidence>
<reference evidence="13 14" key="1">
    <citation type="submission" date="2024-04" db="EMBL/GenBank/DDBJ databases">
        <title>Novel species of the genus Ideonella isolated from streams.</title>
        <authorList>
            <person name="Lu H."/>
        </authorList>
    </citation>
    <scope>NUCLEOTIDE SEQUENCE [LARGE SCALE GENOMIC DNA]</scope>
    <source>
        <strain evidence="13 14">DXS22W</strain>
    </source>
</reference>
<comment type="similarity">
    <text evidence="2 10">Belongs to the TRAFAC class TrmE-Era-EngA-EngB-Septin-like GTPase superfamily. EngB GTPase family.</text>
</comment>
<dbReference type="PANTHER" id="PTHR11649">
    <property type="entry name" value="MSS1/TRME-RELATED GTP-BINDING PROTEIN"/>
    <property type="match status" value="1"/>
</dbReference>
<dbReference type="PANTHER" id="PTHR11649:SF13">
    <property type="entry name" value="ENGB-TYPE G DOMAIN-CONTAINING PROTEIN"/>
    <property type="match status" value="1"/>
</dbReference>
<dbReference type="HAMAP" id="MF_00321">
    <property type="entry name" value="GTPase_EngB"/>
    <property type="match status" value="1"/>
</dbReference>
<evidence type="ECO:0000256" key="10">
    <source>
        <dbReference type="HAMAP-Rule" id="MF_00321"/>
    </source>
</evidence>
<dbReference type="CDD" id="cd01876">
    <property type="entry name" value="YihA_EngB"/>
    <property type="match status" value="1"/>
</dbReference>
<evidence type="ECO:0000256" key="3">
    <source>
        <dbReference type="ARBA" id="ARBA00022618"/>
    </source>
</evidence>
<feature type="region of interest" description="Disordered" evidence="11">
    <location>
        <begin position="1"/>
        <end position="62"/>
    </location>
</feature>
<keyword evidence="6" id="KW-0460">Magnesium</keyword>
<protein>
    <recommendedName>
        <fullName evidence="10">Probable GTP-binding protein EngB</fullName>
    </recommendedName>
</protein>
<keyword evidence="14" id="KW-1185">Reference proteome</keyword>
<sequence>MTRKADHRGADAAPAPSKTAKTASAPAAKTAARPRKASDLSPEEAARKTAEQAARRAEREAAQAAEREAVTWARSARFLTTASKLNQLPPGVLPEVAFVGRSNAGKSTAINTLADHKRLAFASKTPGRTQHLNVFELGLRETSDARWVDLPGYGHAAVSRSDKQRWQKVMADYLVEREPLAGIVMMVDSRHGFTPLDQQLLDFVADRVTTGEVRLLVLLTKADKLTRAEGAQSLAAAQAALADLATEEADIGVALFSALKRTGVADAAQVLHGWRLGALEGWEPSALGDDFEVEELPPSA</sequence>
<evidence type="ECO:0000256" key="11">
    <source>
        <dbReference type="SAM" id="MobiDB-lite"/>
    </source>
</evidence>
<dbReference type="SUPFAM" id="SSF52540">
    <property type="entry name" value="P-loop containing nucleoside triphosphate hydrolases"/>
    <property type="match status" value="1"/>
</dbReference>